<accession>A0A941E6Z3</accession>
<name>A0A941E6Z3_9ACTN</name>
<evidence type="ECO:0000313" key="1">
    <source>
        <dbReference type="EMBL" id="MBR7824947.1"/>
    </source>
</evidence>
<comment type="caution">
    <text evidence="1">The sequence shown here is derived from an EMBL/GenBank/DDBJ whole genome shotgun (WGS) entry which is preliminary data.</text>
</comment>
<evidence type="ECO:0000313" key="2">
    <source>
        <dbReference type="Proteomes" id="UP000676325"/>
    </source>
</evidence>
<dbReference type="EMBL" id="JAGSOH010000002">
    <property type="protein sequence ID" value="MBR7824947.1"/>
    <property type="molecule type" value="Genomic_DNA"/>
</dbReference>
<protein>
    <submittedName>
        <fullName evidence="1">Uncharacterized protein</fullName>
    </submittedName>
</protein>
<reference evidence="1" key="1">
    <citation type="submission" date="2021-04" db="EMBL/GenBank/DDBJ databases">
        <title>Genome based classification of Actinospica acidithermotolerans sp. nov., an actinobacterium isolated from an Indonesian hot spring.</title>
        <authorList>
            <person name="Kusuma A.B."/>
            <person name="Putra K.E."/>
            <person name="Nafisah S."/>
            <person name="Loh J."/>
            <person name="Nouioui I."/>
            <person name="Goodfellow M."/>
        </authorList>
    </citation>
    <scope>NUCLEOTIDE SEQUENCE</scope>
    <source>
        <strain evidence="1">MGRD01-02</strain>
    </source>
</reference>
<organism evidence="1 2">
    <name type="scientific">Actinospica acidithermotolerans</name>
    <dbReference type="NCBI Taxonomy" id="2828514"/>
    <lineage>
        <taxon>Bacteria</taxon>
        <taxon>Bacillati</taxon>
        <taxon>Actinomycetota</taxon>
        <taxon>Actinomycetes</taxon>
        <taxon>Catenulisporales</taxon>
        <taxon>Actinospicaceae</taxon>
        <taxon>Actinospica</taxon>
    </lineage>
</organism>
<keyword evidence="2" id="KW-1185">Reference proteome</keyword>
<sequence>MSTALAALLENLELVHGDLAKVIGLIEAEQVPVYNLETVLLAVSSLAAQVRDRALEACAEAVRVCDGARPEGATSQEAARRYINTLITSQLLAGGAG</sequence>
<gene>
    <name evidence="1" type="ORF">KDK95_01410</name>
</gene>
<proteinExistence type="predicted"/>
<dbReference type="RefSeq" id="WP_212516098.1">
    <property type="nucleotide sequence ID" value="NZ_JAGSOH010000002.1"/>
</dbReference>
<dbReference type="AlphaFoldDB" id="A0A941E6Z3"/>
<dbReference type="Proteomes" id="UP000676325">
    <property type="component" value="Unassembled WGS sequence"/>
</dbReference>